<feature type="compositionally biased region" description="Polar residues" evidence="1">
    <location>
        <begin position="89"/>
        <end position="101"/>
    </location>
</feature>
<dbReference type="AlphaFoldDB" id="A0A7S0ZBR8"/>
<dbReference type="EMBL" id="HBFP01001777">
    <property type="protein sequence ID" value="CAD8816897.1"/>
    <property type="molecule type" value="Transcribed_RNA"/>
</dbReference>
<gene>
    <name evidence="2" type="ORF">TOLI1172_LOCUS1285</name>
</gene>
<feature type="compositionally biased region" description="Low complexity" evidence="1">
    <location>
        <begin position="10"/>
        <end position="25"/>
    </location>
</feature>
<feature type="compositionally biased region" description="Polar residues" evidence="1">
    <location>
        <begin position="61"/>
        <end position="74"/>
    </location>
</feature>
<reference evidence="2" key="1">
    <citation type="submission" date="2021-01" db="EMBL/GenBank/DDBJ databases">
        <authorList>
            <person name="Corre E."/>
            <person name="Pelletier E."/>
            <person name="Niang G."/>
            <person name="Scheremetjew M."/>
            <person name="Finn R."/>
            <person name="Kale V."/>
            <person name="Holt S."/>
            <person name="Cochrane G."/>
            <person name="Meng A."/>
            <person name="Brown T."/>
            <person name="Cohen L."/>
        </authorList>
    </citation>
    <scope>NUCLEOTIDE SEQUENCE</scope>
    <source>
        <strain evidence="2">CCMP3278</strain>
    </source>
</reference>
<sequence>MSRELSGQESNNGNSGGSNNTNNSKKSIHSYGFSQQLPLPIAKAPKTEFDRNFPQLKSIPESPTQYKLAQSPLQTPNPNPSKTPTPTTQHNPQLSSYINSESRQDDRGKSLSQSQSRRIADIVSGNGTSDKKLTKNEIEKNERMKIEQEFITQKKFYAQLIPNNSQNKSYNSETRHVVKKLGKMEIIGDSSRVIVQRKSDRNVMKEETIRLESHRSDGVVIESSGGEGMRDENRVNVLCGSSQWNPLFDSGEDVLPPLPKEYEESDRFETVLRQMGWDPE</sequence>
<evidence type="ECO:0000313" key="2">
    <source>
        <dbReference type="EMBL" id="CAD8816897.1"/>
    </source>
</evidence>
<feature type="region of interest" description="Disordered" evidence="1">
    <location>
        <begin position="1"/>
        <end position="136"/>
    </location>
</feature>
<organism evidence="2">
    <name type="scientific">Timspurckia oligopyrenoides</name>
    <dbReference type="NCBI Taxonomy" id="708627"/>
    <lineage>
        <taxon>Eukaryota</taxon>
        <taxon>Rhodophyta</taxon>
        <taxon>Bangiophyceae</taxon>
        <taxon>Porphyridiales</taxon>
        <taxon>Porphyridiaceae</taxon>
        <taxon>Timspurckia</taxon>
    </lineage>
</organism>
<protein>
    <submittedName>
        <fullName evidence="2">Uncharacterized protein</fullName>
    </submittedName>
</protein>
<accession>A0A7S0ZBR8</accession>
<name>A0A7S0ZBR8_9RHOD</name>
<proteinExistence type="predicted"/>
<evidence type="ECO:0000256" key="1">
    <source>
        <dbReference type="SAM" id="MobiDB-lite"/>
    </source>
</evidence>